<accession>A0A6J2YPE3</accession>
<evidence type="ECO:0000259" key="1">
    <source>
        <dbReference type="Pfam" id="PF26138"/>
    </source>
</evidence>
<sequence length="187" mass="21921">MDIDSVIVAGVLFCYLISKNRRKKRLVKTRKINTERATKGFYRAYFLPMKANDPGQFHKYTRMSVKAFNNLLNMLMPYLKRRISDGINAEERLAITLHYFSQGTTMQTIAWKYHVGHSTVHYIIKETSVAIWEVLSSQYLRPPASQEDWLKIAEEFEREWNFPHCIRALDGKHVKIQARAKSGSLFF</sequence>
<dbReference type="AlphaFoldDB" id="A0A6J2YPE3"/>
<dbReference type="OrthoDB" id="6582319at2759"/>
<dbReference type="InParanoid" id="A0A6J2YPE3"/>
<dbReference type="RefSeq" id="XP_030764645.1">
    <property type="nucleotide sequence ID" value="XM_030908785.1"/>
</dbReference>
<gene>
    <name evidence="3" type="primary">LOC115888902</name>
</gene>
<dbReference type="PANTHER" id="PTHR22930">
    <property type="match status" value="1"/>
</dbReference>
<dbReference type="Proteomes" id="UP000504635">
    <property type="component" value="Unplaced"/>
</dbReference>
<protein>
    <submittedName>
        <fullName evidence="3">Uncharacterized protein LOC115888902</fullName>
    </submittedName>
</protein>
<dbReference type="InterPro" id="IPR058353">
    <property type="entry name" value="DUF8040"/>
</dbReference>
<evidence type="ECO:0000313" key="3">
    <source>
        <dbReference type="RefSeq" id="XP_030764645.1"/>
    </source>
</evidence>
<feature type="domain" description="DUF8040" evidence="1">
    <location>
        <begin position="52"/>
        <end position="130"/>
    </location>
</feature>
<proteinExistence type="predicted"/>
<dbReference type="PANTHER" id="PTHR22930:SF269">
    <property type="entry name" value="NUCLEASE HARBI1-LIKE PROTEIN"/>
    <property type="match status" value="1"/>
</dbReference>
<keyword evidence="2" id="KW-1185">Reference proteome</keyword>
<dbReference type="Pfam" id="PF26138">
    <property type="entry name" value="DUF8040"/>
    <property type="match status" value="1"/>
</dbReference>
<dbReference type="GeneID" id="115888902"/>
<dbReference type="InterPro" id="IPR045249">
    <property type="entry name" value="HARBI1-like"/>
</dbReference>
<dbReference type="KEGG" id="soy:115888902"/>
<evidence type="ECO:0000313" key="2">
    <source>
        <dbReference type="Proteomes" id="UP000504635"/>
    </source>
</evidence>
<organism evidence="2 3">
    <name type="scientific">Sitophilus oryzae</name>
    <name type="common">Rice weevil</name>
    <name type="synonym">Curculio oryzae</name>
    <dbReference type="NCBI Taxonomy" id="7048"/>
    <lineage>
        <taxon>Eukaryota</taxon>
        <taxon>Metazoa</taxon>
        <taxon>Ecdysozoa</taxon>
        <taxon>Arthropoda</taxon>
        <taxon>Hexapoda</taxon>
        <taxon>Insecta</taxon>
        <taxon>Pterygota</taxon>
        <taxon>Neoptera</taxon>
        <taxon>Endopterygota</taxon>
        <taxon>Coleoptera</taxon>
        <taxon>Polyphaga</taxon>
        <taxon>Cucujiformia</taxon>
        <taxon>Curculionidae</taxon>
        <taxon>Dryophthorinae</taxon>
        <taxon>Sitophilus</taxon>
    </lineage>
</organism>
<reference evidence="3" key="1">
    <citation type="submission" date="2025-08" db="UniProtKB">
        <authorList>
            <consortium name="RefSeq"/>
        </authorList>
    </citation>
    <scope>IDENTIFICATION</scope>
    <source>
        <tissue evidence="3">Gonads</tissue>
    </source>
</reference>
<name>A0A6J2YPE3_SITOR</name>